<dbReference type="InterPro" id="IPR011006">
    <property type="entry name" value="CheY-like_superfamily"/>
</dbReference>
<dbReference type="InterPro" id="IPR001789">
    <property type="entry name" value="Sig_transdc_resp-reg_receiver"/>
</dbReference>
<dbReference type="SMART" id="SM00448">
    <property type="entry name" value="REC"/>
    <property type="match status" value="1"/>
</dbReference>
<evidence type="ECO:0000256" key="4">
    <source>
        <dbReference type="ARBA" id="ARBA00023125"/>
    </source>
</evidence>
<sequence>MHIMLFDDHKLFAKSMEISMKSSVSKFETYSSSENMMEILEKKQPDIILMDIHMGEYNGLELAKVVLKKYPLYKIIFLSGYNFIEYHNEAIKMGAKGFINKDISIHELVEQIKWVAGGGMIFPKYDSVTEPLTDREKVVLQLTAEGLKQQEVADKLYISRRTVNNHIQTINEKFSVNSTVAAIVRGIELGIVKLKYKM</sequence>
<dbReference type="Pfam" id="PF00196">
    <property type="entry name" value="GerE"/>
    <property type="match status" value="1"/>
</dbReference>
<feature type="domain" description="Response regulatory" evidence="8">
    <location>
        <begin position="2"/>
        <end position="116"/>
    </location>
</feature>
<feature type="domain" description="HTH luxR-type" evidence="7">
    <location>
        <begin position="125"/>
        <end position="190"/>
    </location>
</feature>
<keyword evidence="4" id="KW-0238">DNA-binding</keyword>
<evidence type="ECO:0008006" key="11">
    <source>
        <dbReference type="Google" id="ProtNLM"/>
    </source>
</evidence>
<dbReference type="InterPro" id="IPR000792">
    <property type="entry name" value="Tscrpt_reg_LuxR_C"/>
</dbReference>
<evidence type="ECO:0000256" key="3">
    <source>
        <dbReference type="ARBA" id="ARBA00023015"/>
    </source>
</evidence>
<protein>
    <recommendedName>
        <fullName evidence="11">LuxR family transcriptional regulator</fullName>
    </recommendedName>
</protein>
<proteinExistence type="predicted"/>
<evidence type="ECO:0000259" key="8">
    <source>
        <dbReference type="PROSITE" id="PS50110"/>
    </source>
</evidence>
<dbReference type="GO" id="GO:0000160">
    <property type="term" value="P:phosphorelay signal transduction system"/>
    <property type="evidence" value="ECO:0007669"/>
    <property type="project" value="UniProtKB-KW"/>
</dbReference>
<dbReference type="SUPFAM" id="SSF52172">
    <property type="entry name" value="CheY-like"/>
    <property type="match status" value="1"/>
</dbReference>
<comment type="caution">
    <text evidence="9">The sequence shown here is derived from an EMBL/GenBank/DDBJ whole genome shotgun (WGS) entry which is preliminary data.</text>
</comment>
<dbReference type="InterPro" id="IPR058245">
    <property type="entry name" value="NreC/VraR/RcsB-like_REC"/>
</dbReference>
<dbReference type="PANTHER" id="PTHR43214:SF43">
    <property type="entry name" value="TWO-COMPONENT RESPONSE REGULATOR"/>
    <property type="match status" value="1"/>
</dbReference>
<dbReference type="GO" id="GO:0003677">
    <property type="term" value="F:DNA binding"/>
    <property type="evidence" value="ECO:0007669"/>
    <property type="project" value="UniProtKB-KW"/>
</dbReference>
<reference evidence="9 10" key="2">
    <citation type="submission" date="2014-10" db="EMBL/GenBank/DDBJ databases">
        <title>Comparative genomics of the Paenibacillus odorifer group.</title>
        <authorList>
            <person name="Tsai Y.-C."/>
            <person name="Martin N."/>
            <person name="Korlach J."/>
            <person name="Wiedmann M."/>
        </authorList>
    </citation>
    <scope>NUCLEOTIDE SEQUENCE [LARGE SCALE GENOMIC DNA]</scope>
    <source>
        <strain evidence="9 10">DSM 18334</strain>
    </source>
</reference>
<dbReference type="EMBL" id="JQCR01000002">
    <property type="protein sequence ID" value="KGE19800.1"/>
    <property type="molecule type" value="Genomic_DNA"/>
</dbReference>
<dbReference type="PROSITE" id="PS50043">
    <property type="entry name" value="HTH_LUXR_2"/>
    <property type="match status" value="1"/>
</dbReference>
<dbReference type="InterPro" id="IPR039420">
    <property type="entry name" value="WalR-like"/>
</dbReference>
<dbReference type="CDD" id="cd17535">
    <property type="entry name" value="REC_NarL-like"/>
    <property type="match status" value="1"/>
</dbReference>
<name>A0A098MB76_9BACL</name>
<keyword evidence="2" id="KW-0902">Two-component regulatory system</keyword>
<dbReference type="AlphaFoldDB" id="A0A098MB76"/>
<dbReference type="Pfam" id="PF00072">
    <property type="entry name" value="Response_reg"/>
    <property type="match status" value="1"/>
</dbReference>
<evidence type="ECO:0000256" key="2">
    <source>
        <dbReference type="ARBA" id="ARBA00023012"/>
    </source>
</evidence>
<evidence type="ECO:0000256" key="1">
    <source>
        <dbReference type="ARBA" id="ARBA00022553"/>
    </source>
</evidence>
<feature type="modified residue" description="4-aspartylphosphate" evidence="6">
    <location>
        <position position="51"/>
    </location>
</feature>
<dbReference type="InterPro" id="IPR036388">
    <property type="entry name" value="WH-like_DNA-bd_sf"/>
</dbReference>
<dbReference type="SMART" id="SM00421">
    <property type="entry name" value="HTH_LUXR"/>
    <property type="match status" value="1"/>
</dbReference>
<dbReference type="PROSITE" id="PS50110">
    <property type="entry name" value="RESPONSE_REGULATORY"/>
    <property type="match status" value="1"/>
</dbReference>
<dbReference type="InterPro" id="IPR016032">
    <property type="entry name" value="Sig_transdc_resp-reg_C-effctor"/>
</dbReference>
<dbReference type="PRINTS" id="PR00038">
    <property type="entry name" value="HTHLUXR"/>
</dbReference>
<dbReference type="GO" id="GO:0006355">
    <property type="term" value="P:regulation of DNA-templated transcription"/>
    <property type="evidence" value="ECO:0007669"/>
    <property type="project" value="InterPro"/>
</dbReference>
<dbReference type="SUPFAM" id="SSF46894">
    <property type="entry name" value="C-terminal effector domain of the bipartite response regulators"/>
    <property type="match status" value="1"/>
</dbReference>
<dbReference type="RefSeq" id="WP_036651208.1">
    <property type="nucleotide sequence ID" value="NZ_JQCR01000002.1"/>
</dbReference>
<organism evidence="9 10">
    <name type="scientific">Paenibacillus wynnii</name>
    <dbReference type="NCBI Taxonomy" id="268407"/>
    <lineage>
        <taxon>Bacteria</taxon>
        <taxon>Bacillati</taxon>
        <taxon>Bacillota</taxon>
        <taxon>Bacilli</taxon>
        <taxon>Bacillales</taxon>
        <taxon>Paenibacillaceae</taxon>
        <taxon>Paenibacillus</taxon>
    </lineage>
</organism>
<dbReference type="eggNOG" id="COG2197">
    <property type="taxonomic scope" value="Bacteria"/>
</dbReference>
<dbReference type="OrthoDB" id="188043at2"/>
<dbReference type="CDD" id="cd06170">
    <property type="entry name" value="LuxR_C_like"/>
    <property type="match status" value="1"/>
</dbReference>
<evidence type="ECO:0000313" key="10">
    <source>
        <dbReference type="Proteomes" id="UP000029734"/>
    </source>
</evidence>
<reference evidence="9 10" key="1">
    <citation type="submission" date="2014-08" db="EMBL/GenBank/DDBJ databases">
        <authorList>
            <person name="den Bakker H.C."/>
        </authorList>
    </citation>
    <scope>NUCLEOTIDE SEQUENCE [LARGE SCALE GENOMIC DNA]</scope>
    <source>
        <strain evidence="9 10">DSM 18334</strain>
    </source>
</reference>
<dbReference type="Gene3D" id="1.10.10.10">
    <property type="entry name" value="Winged helix-like DNA-binding domain superfamily/Winged helix DNA-binding domain"/>
    <property type="match status" value="1"/>
</dbReference>
<keyword evidence="10" id="KW-1185">Reference proteome</keyword>
<evidence type="ECO:0000256" key="5">
    <source>
        <dbReference type="ARBA" id="ARBA00023163"/>
    </source>
</evidence>
<evidence type="ECO:0000256" key="6">
    <source>
        <dbReference type="PROSITE-ProRule" id="PRU00169"/>
    </source>
</evidence>
<evidence type="ECO:0000313" key="9">
    <source>
        <dbReference type="EMBL" id="KGE19800.1"/>
    </source>
</evidence>
<evidence type="ECO:0000259" key="7">
    <source>
        <dbReference type="PROSITE" id="PS50043"/>
    </source>
</evidence>
<dbReference type="PANTHER" id="PTHR43214">
    <property type="entry name" value="TWO-COMPONENT RESPONSE REGULATOR"/>
    <property type="match status" value="1"/>
</dbReference>
<dbReference type="STRING" id="268407.PWYN_10960"/>
<dbReference type="Gene3D" id="3.40.50.2300">
    <property type="match status" value="1"/>
</dbReference>
<keyword evidence="5" id="KW-0804">Transcription</keyword>
<dbReference type="Proteomes" id="UP000029734">
    <property type="component" value="Unassembled WGS sequence"/>
</dbReference>
<gene>
    <name evidence="9" type="ORF">PWYN_10960</name>
</gene>
<accession>A0A098MB76</accession>
<keyword evidence="1 6" id="KW-0597">Phosphoprotein</keyword>
<keyword evidence="3" id="KW-0805">Transcription regulation</keyword>